<evidence type="ECO:0000256" key="2">
    <source>
        <dbReference type="ARBA" id="ARBA00043879"/>
    </source>
</evidence>
<comment type="function">
    <text evidence="2">May act as a GTPase-activating protein for Rab family protein(s).</text>
</comment>
<dbReference type="SUPFAM" id="SSF47923">
    <property type="entry name" value="Ypt/Rab-GAP domain of gyp1p"/>
    <property type="match status" value="1"/>
</dbReference>
<dbReference type="Gene3D" id="1.10.8.270">
    <property type="entry name" value="putative rabgap domain of human tbc1 domain family member 14 like domains"/>
    <property type="match status" value="1"/>
</dbReference>
<comment type="caution">
    <text evidence="5">The sequence shown here is derived from an EMBL/GenBank/DDBJ whole genome shotgun (WGS) entry which is preliminary data.</text>
</comment>
<reference evidence="5 6" key="1">
    <citation type="journal article" date="2018" name="Mol. Genet. Genomics">
        <title>The red deer Cervus elaphus genome CerEla1.0: sequencing, annotating, genes, and chromosomes.</title>
        <authorList>
            <person name="Bana N.A."/>
            <person name="Nyiri A."/>
            <person name="Nagy J."/>
            <person name="Frank K."/>
            <person name="Nagy T."/>
            <person name="Steger V."/>
            <person name="Schiller M."/>
            <person name="Lakatos P."/>
            <person name="Sugar L."/>
            <person name="Horn P."/>
            <person name="Barta E."/>
            <person name="Orosz L."/>
        </authorList>
    </citation>
    <scope>NUCLEOTIDE SEQUENCE [LARGE SCALE GENOMIC DNA]</scope>
    <source>
        <strain evidence="5">Hungarian</strain>
    </source>
</reference>
<feature type="region of interest" description="Disordered" evidence="3">
    <location>
        <begin position="110"/>
        <end position="134"/>
    </location>
</feature>
<feature type="domain" description="Rab-GAP TBC" evidence="4">
    <location>
        <begin position="22"/>
        <end position="146"/>
    </location>
</feature>
<name>A0A212C428_CEREH</name>
<dbReference type="InterPro" id="IPR050302">
    <property type="entry name" value="Rab_GAP_TBC_domain"/>
</dbReference>
<dbReference type="GO" id="GO:0005096">
    <property type="term" value="F:GTPase activator activity"/>
    <property type="evidence" value="ECO:0007669"/>
    <property type="project" value="UniProtKB-KW"/>
</dbReference>
<evidence type="ECO:0000313" key="5">
    <source>
        <dbReference type="EMBL" id="OWK00723.1"/>
    </source>
</evidence>
<proteinExistence type="predicted"/>
<dbReference type="PANTHER" id="PTHR47219:SF10">
    <property type="entry name" value="GROWTH HORMONE-REGULATED TBC PROTEIN 1"/>
    <property type="match status" value="1"/>
</dbReference>
<dbReference type="InterPro" id="IPR000195">
    <property type="entry name" value="Rab-GAP-TBC_dom"/>
</dbReference>
<accession>A0A212C428</accession>
<dbReference type="InterPro" id="IPR035969">
    <property type="entry name" value="Rab-GAP_TBC_sf"/>
</dbReference>
<protein>
    <submittedName>
        <fullName evidence="5">GRTP1</fullName>
    </submittedName>
</protein>
<dbReference type="EMBL" id="MKHE01000030">
    <property type="protein sequence ID" value="OWK00723.1"/>
    <property type="molecule type" value="Genomic_DNA"/>
</dbReference>
<dbReference type="PANTHER" id="PTHR47219">
    <property type="entry name" value="RAB GTPASE-ACTIVATING PROTEIN 1-LIKE"/>
    <property type="match status" value="1"/>
</dbReference>
<dbReference type="Pfam" id="PF00566">
    <property type="entry name" value="RabGAP-TBC"/>
    <property type="match status" value="1"/>
</dbReference>
<organism evidence="5 6">
    <name type="scientific">Cervus elaphus hippelaphus</name>
    <name type="common">European red deer</name>
    <dbReference type="NCBI Taxonomy" id="46360"/>
    <lineage>
        <taxon>Eukaryota</taxon>
        <taxon>Metazoa</taxon>
        <taxon>Chordata</taxon>
        <taxon>Craniata</taxon>
        <taxon>Vertebrata</taxon>
        <taxon>Euteleostomi</taxon>
        <taxon>Mammalia</taxon>
        <taxon>Eutheria</taxon>
        <taxon>Laurasiatheria</taxon>
        <taxon>Artiodactyla</taxon>
        <taxon>Ruminantia</taxon>
        <taxon>Pecora</taxon>
        <taxon>Cervidae</taxon>
        <taxon>Cervinae</taxon>
        <taxon>Cervus</taxon>
    </lineage>
</organism>
<keyword evidence="1" id="KW-0343">GTPase activation</keyword>
<evidence type="ECO:0000313" key="6">
    <source>
        <dbReference type="Proteomes" id="UP000242450"/>
    </source>
</evidence>
<keyword evidence="6" id="KW-1185">Reference proteome</keyword>
<dbReference type="AlphaFoldDB" id="A0A212C428"/>
<evidence type="ECO:0000256" key="1">
    <source>
        <dbReference type="ARBA" id="ARBA00022468"/>
    </source>
</evidence>
<sequence length="146" mass="16248">MQEAASCPTGTQRSVKRYIRKGVPLEHRARVWMGVSGAQAQMDRNPGYYQRLLQGERSASLEEAIRTDMSRTFPDNVRFRKDAEPCLQGPLYNVLLAYGHHNHGVGYCQVNPGPPTDPGASPSRGSRREREGAAADVNTGCVYRTW</sequence>
<dbReference type="GO" id="GO:0031267">
    <property type="term" value="F:small GTPase binding"/>
    <property type="evidence" value="ECO:0007669"/>
    <property type="project" value="TreeGrafter"/>
</dbReference>
<dbReference type="OrthoDB" id="294251at2759"/>
<evidence type="ECO:0000259" key="4">
    <source>
        <dbReference type="PROSITE" id="PS50086"/>
    </source>
</evidence>
<gene>
    <name evidence="5" type="ORF">Celaphus_00016848</name>
</gene>
<dbReference type="Proteomes" id="UP000242450">
    <property type="component" value="Chromosome 30"/>
</dbReference>
<evidence type="ECO:0000256" key="3">
    <source>
        <dbReference type="SAM" id="MobiDB-lite"/>
    </source>
</evidence>
<dbReference type="PROSITE" id="PS50086">
    <property type="entry name" value="TBC_RABGAP"/>
    <property type="match status" value="1"/>
</dbReference>